<dbReference type="EMBL" id="SSOC01000009">
    <property type="protein sequence ID" value="THF61464.1"/>
    <property type="molecule type" value="Genomic_DNA"/>
</dbReference>
<feature type="transmembrane region" description="Helical" evidence="1">
    <location>
        <begin position="374"/>
        <end position="396"/>
    </location>
</feature>
<evidence type="ECO:0000313" key="3">
    <source>
        <dbReference type="Proteomes" id="UP000308430"/>
    </source>
</evidence>
<feature type="transmembrane region" description="Helical" evidence="1">
    <location>
        <begin position="199"/>
        <end position="215"/>
    </location>
</feature>
<evidence type="ECO:0000256" key="1">
    <source>
        <dbReference type="SAM" id="Phobius"/>
    </source>
</evidence>
<feature type="transmembrane region" description="Helical" evidence="1">
    <location>
        <begin position="236"/>
        <end position="255"/>
    </location>
</feature>
<dbReference type="AlphaFoldDB" id="A0A4S4ASH8"/>
<dbReference type="Proteomes" id="UP000308430">
    <property type="component" value="Unassembled WGS sequence"/>
</dbReference>
<feature type="transmembrane region" description="Helical" evidence="1">
    <location>
        <begin position="128"/>
        <end position="150"/>
    </location>
</feature>
<keyword evidence="3" id="KW-1185">Reference proteome</keyword>
<dbReference type="RefSeq" id="WP_136350125.1">
    <property type="nucleotide sequence ID" value="NZ_SSOC01000009.1"/>
</dbReference>
<feature type="transmembrane region" description="Helical" evidence="1">
    <location>
        <begin position="64"/>
        <end position="84"/>
    </location>
</feature>
<feature type="transmembrane region" description="Helical" evidence="1">
    <location>
        <begin position="416"/>
        <end position="436"/>
    </location>
</feature>
<feature type="transmembrane region" description="Helical" evidence="1">
    <location>
        <begin position="20"/>
        <end position="44"/>
    </location>
</feature>
<accession>A0A4S4ASH8</accession>
<organism evidence="2 3">
    <name type="scientific">Pseudothauera nasutitermitis</name>
    <dbReference type="NCBI Taxonomy" id="2565930"/>
    <lineage>
        <taxon>Bacteria</taxon>
        <taxon>Pseudomonadati</taxon>
        <taxon>Pseudomonadota</taxon>
        <taxon>Betaproteobacteria</taxon>
        <taxon>Rhodocyclales</taxon>
        <taxon>Zoogloeaceae</taxon>
        <taxon>Pseudothauera</taxon>
    </lineage>
</organism>
<dbReference type="OrthoDB" id="8523687at2"/>
<keyword evidence="1" id="KW-0472">Membrane</keyword>
<name>A0A4S4ASH8_9RHOO</name>
<feature type="transmembrane region" description="Helical" evidence="1">
    <location>
        <begin position="341"/>
        <end position="367"/>
    </location>
</feature>
<proteinExistence type="predicted"/>
<feature type="transmembrane region" description="Helical" evidence="1">
    <location>
        <begin position="171"/>
        <end position="193"/>
    </location>
</feature>
<feature type="transmembrane region" description="Helical" evidence="1">
    <location>
        <begin position="96"/>
        <end position="116"/>
    </location>
</feature>
<sequence>MSASAPPQTLSRPRAVGAAWAMGAMIVLSIFHGAGWLPAWPAGVAGWMAGALLWPRLDGRQRRFTLGLAAIGALALGAALWQGLRPDWMQLLTQNTALLGMLAAVSFLQMVGLGSAADEPPRGARARWLTLGSVHLFGAVINMSAVFIMAERMAADGRLGLRQAAVLTRGFLAAALWSPFFAAMAVVLTYAPGASLGEVILHGVPLALGVLWLAGRLPAGETGDPAAFVGYPMRLAALWLPVALSVLVIAGHAWLPGWTSLAIIGASALALSLGAAVWQHGPREGAERVLRHAGHRLPAMSGELVLFLCAGVFATGLQALMSGGVGWMPFGRFGALEAAMLLAGMIVLSALGIHAVVCIVMAAAWLAPLAPDPLLMALVFLQCWAIGLALNPMAGVHLSLQGRFGLSGLAMARGNLRYGLASYALGVAWLFAVEAWRAAA</sequence>
<protein>
    <submittedName>
        <fullName evidence="2">Uncharacterized protein</fullName>
    </submittedName>
</protein>
<keyword evidence="1" id="KW-1133">Transmembrane helix</keyword>
<feature type="transmembrane region" description="Helical" evidence="1">
    <location>
        <begin position="261"/>
        <end position="278"/>
    </location>
</feature>
<reference evidence="2 3" key="1">
    <citation type="submission" date="2019-04" db="EMBL/GenBank/DDBJ databases">
        <title>Azoarcus nasutitermitis sp. nov. isolated from termite nest.</title>
        <authorList>
            <person name="Lin S.-Y."/>
            <person name="Hameed A."/>
            <person name="Hsu Y.-H."/>
            <person name="Young C.-C."/>
        </authorList>
    </citation>
    <scope>NUCLEOTIDE SEQUENCE [LARGE SCALE GENOMIC DNA]</scope>
    <source>
        <strain evidence="2 3">CC-YHH838</strain>
    </source>
</reference>
<keyword evidence="1" id="KW-0812">Transmembrane</keyword>
<evidence type="ECO:0000313" key="2">
    <source>
        <dbReference type="EMBL" id="THF61464.1"/>
    </source>
</evidence>
<gene>
    <name evidence="2" type="ORF">E6C76_20510</name>
</gene>
<comment type="caution">
    <text evidence="2">The sequence shown here is derived from an EMBL/GenBank/DDBJ whole genome shotgun (WGS) entry which is preliminary data.</text>
</comment>
<feature type="transmembrane region" description="Helical" evidence="1">
    <location>
        <begin position="299"/>
        <end position="321"/>
    </location>
</feature>